<organism evidence="6 7">
    <name type="scientific">Shewanella avicenniae</name>
    <dbReference type="NCBI Taxonomy" id="2814294"/>
    <lineage>
        <taxon>Bacteria</taxon>
        <taxon>Pseudomonadati</taxon>
        <taxon>Pseudomonadota</taxon>
        <taxon>Gammaproteobacteria</taxon>
        <taxon>Alteromonadales</taxon>
        <taxon>Shewanellaceae</taxon>
        <taxon>Shewanella</taxon>
    </lineage>
</organism>
<dbReference type="NCBIfam" id="TIGR01780">
    <property type="entry name" value="SSADH"/>
    <property type="match status" value="1"/>
</dbReference>
<dbReference type="InterPro" id="IPR016160">
    <property type="entry name" value="Ald_DH_CS_CYS"/>
</dbReference>
<comment type="similarity">
    <text evidence="1 4">Belongs to the aldehyde dehydrogenase family.</text>
</comment>
<reference evidence="6 7" key="1">
    <citation type="submission" date="2021-03" db="EMBL/GenBank/DDBJ databases">
        <title>Novel species identification of genus Shewanella.</title>
        <authorList>
            <person name="Liu G."/>
            <person name="Zhang Q."/>
        </authorList>
    </citation>
    <scope>NUCLEOTIDE SEQUENCE [LARGE SCALE GENOMIC DNA]</scope>
    <source>
        <strain evidence="6 7">FJAT-51800</strain>
    </source>
</reference>
<accession>A0ABX7QUH9</accession>
<dbReference type="PANTHER" id="PTHR43353">
    <property type="entry name" value="SUCCINATE-SEMIALDEHYDE DEHYDROGENASE, MITOCHONDRIAL"/>
    <property type="match status" value="1"/>
</dbReference>
<dbReference type="InterPro" id="IPR015590">
    <property type="entry name" value="Aldehyde_DH_dom"/>
</dbReference>
<evidence type="ECO:0000256" key="3">
    <source>
        <dbReference type="PROSITE-ProRule" id="PRU10007"/>
    </source>
</evidence>
<dbReference type="CDD" id="cd07103">
    <property type="entry name" value="ALDH_F5_SSADH_GabD"/>
    <property type="match status" value="1"/>
</dbReference>
<dbReference type="PROSITE" id="PS00687">
    <property type="entry name" value="ALDEHYDE_DEHYDR_GLU"/>
    <property type="match status" value="1"/>
</dbReference>
<dbReference type="InterPro" id="IPR050740">
    <property type="entry name" value="Aldehyde_DH_Superfamily"/>
</dbReference>
<dbReference type="RefSeq" id="WP_207355775.1">
    <property type="nucleotide sequence ID" value="NZ_CP071503.1"/>
</dbReference>
<evidence type="ECO:0000256" key="1">
    <source>
        <dbReference type="ARBA" id="ARBA00009986"/>
    </source>
</evidence>
<protein>
    <submittedName>
        <fullName evidence="6">NAD-dependent succinate-semialdehyde dehydrogenase</fullName>
    </submittedName>
</protein>
<proteinExistence type="inferred from homology"/>
<dbReference type="PANTHER" id="PTHR43353:SF5">
    <property type="entry name" value="SUCCINATE-SEMIALDEHYDE DEHYDROGENASE, MITOCHONDRIAL"/>
    <property type="match status" value="1"/>
</dbReference>
<evidence type="ECO:0000256" key="4">
    <source>
        <dbReference type="RuleBase" id="RU003345"/>
    </source>
</evidence>
<dbReference type="Gene3D" id="3.40.309.10">
    <property type="entry name" value="Aldehyde Dehydrogenase, Chain A, domain 2"/>
    <property type="match status" value="1"/>
</dbReference>
<keyword evidence="7" id="KW-1185">Reference proteome</keyword>
<evidence type="ECO:0000313" key="7">
    <source>
        <dbReference type="Proteomes" id="UP000662770"/>
    </source>
</evidence>
<dbReference type="Gene3D" id="3.40.605.10">
    <property type="entry name" value="Aldehyde Dehydrogenase, Chain A, domain 1"/>
    <property type="match status" value="1"/>
</dbReference>
<dbReference type="Proteomes" id="UP000662770">
    <property type="component" value="Chromosome"/>
</dbReference>
<keyword evidence="2 4" id="KW-0560">Oxidoreductase</keyword>
<dbReference type="SUPFAM" id="SSF53720">
    <property type="entry name" value="ALDH-like"/>
    <property type="match status" value="1"/>
</dbReference>
<dbReference type="InterPro" id="IPR016163">
    <property type="entry name" value="Ald_DH_C"/>
</dbReference>
<gene>
    <name evidence="6" type="ORF">JYB87_04815</name>
</gene>
<feature type="active site" evidence="3">
    <location>
        <position position="255"/>
    </location>
</feature>
<dbReference type="PROSITE" id="PS00070">
    <property type="entry name" value="ALDEHYDE_DEHYDR_CYS"/>
    <property type="match status" value="1"/>
</dbReference>
<evidence type="ECO:0000256" key="2">
    <source>
        <dbReference type="ARBA" id="ARBA00023002"/>
    </source>
</evidence>
<evidence type="ECO:0000259" key="5">
    <source>
        <dbReference type="Pfam" id="PF00171"/>
    </source>
</evidence>
<sequence length="480" mass="51544">MQLANPELLQTQAYIDGQWCDAANGEQIDVINPATEQRLASVAFVGASETQQAIAAAERALPAWRNQTAKARAQLLRRWYELIIENSADLALLMTSEGGKPLAEAQGEVAYAASFIEWFAEEAKRLYGDVIPGHQADKRLLVIRQGIGVCAAITPWNFPAAMITRKAGPALAAGCTMVLKPAEQTPLTALALAKLAEQAGIPAGVFNVLPGHAIEIGRTLTDSPVVRKLSFTGSTAVGIKLMQQSAATLKKLSLELGGNAPFIVFEDADIDAAVAGALQSKYRNAGQTCVCSNRFYIHDSVYDEFAAKLASKVAELKVGNGTDASVNIGPLIDYKALDKVQMQLQDAVSKGAKLLLGGERLAGRFMQPAVLTEVTAAMMIAKEETFGPVAPLFRFQDEQQVIELANDTEFGLASYFYSRDLSRVWRVAEALDYGMVGINTGLISNEVAPFGGVKASGLGREGSKYGIEDYLEMKYLCISI</sequence>
<dbReference type="EMBL" id="CP071503">
    <property type="protein sequence ID" value="QSX34575.1"/>
    <property type="molecule type" value="Genomic_DNA"/>
</dbReference>
<dbReference type="InterPro" id="IPR029510">
    <property type="entry name" value="Ald_DH_CS_GLU"/>
</dbReference>
<dbReference type="Pfam" id="PF00171">
    <property type="entry name" value="Aldedh"/>
    <property type="match status" value="1"/>
</dbReference>
<dbReference type="InterPro" id="IPR010102">
    <property type="entry name" value="Succ_semiAld_DH"/>
</dbReference>
<dbReference type="InterPro" id="IPR016161">
    <property type="entry name" value="Ald_DH/histidinol_DH"/>
</dbReference>
<feature type="domain" description="Aldehyde dehydrogenase" evidence="5">
    <location>
        <begin position="19"/>
        <end position="475"/>
    </location>
</feature>
<name>A0ABX7QUH9_9GAMM</name>
<dbReference type="InterPro" id="IPR016162">
    <property type="entry name" value="Ald_DH_N"/>
</dbReference>
<evidence type="ECO:0000313" key="6">
    <source>
        <dbReference type="EMBL" id="QSX34575.1"/>
    </source>
</evidence>